<evidence type="ECO:0000256" key="4">
    <source>
        <dbReference type="ARBA" id="ARBA00022475"/>
    </source>
</evidence>
<feature type="transmembrane region" description="Helical" evidence="11">
    <location>
        <begin position="196"/>
        <end position="220"/>
    </location>
</feature>
<keyword evidence="4" id="KW-1003">Cell membrane</keyword>
<dbReference type="AlphaFoldDB" id="A0A6A4WP40"/>
<evidence type="ECO:0000256" key="2">
    <source>
        <dbReference type="ARBA" id="ARBA00004236"/>
    </source>
</evidence>
<comment type="caution">
    <text evidence="14">The sequence shown here is derived from an EMBL/GenBank/DDBJ whole genome shotgun (WGS) entry which is preliminary data.</text>
</comment>
<dbReference type="PANTHER" id="PTHR18945">
    <property type="entry name" value="NEUROTRANSMITTER GATED ION CHANNEL"/>
    <property type="match status" value="1"/>
</dbReference>
<dbReference type="InterPro" id="IPR036734">
    <property type="entry name" value="Neur_chan_lig-bd_sf"/>
</dbReference>
<evidence type="ECO:0000256" key="1">
    <source>
        <dbReference type="ARBA" id="ARBA00004141"/>
    </source>
</evidence>
<dbReference type="PRINTS" id="PR00252">
    <property type="entry name" value="NRIONCHANNEL"/>
</dbReference>
<evidence type="ECO:0000256" key="3">
    <source>
        <dbReference type="ARBA" id="ARBA00022448"/>
    </source>
</evidence>
<dbReference type="SUPFAM" id="SSF90112">
    <property type="entry name" value="Neurotransmitter-gated ion-channel transmembrane pore"/>
    <property type="match status" value="1"/>
</dbReference>
<keyword evidence="7 11" id="KW-1133">Transmembrane helix</keyword>
<dbReference type="InterPro" id="IPR006028">
    <property type="entry name" value="GABAA/Glycine_rcpt"/>
</dbReference>
<dbReference type="GO" id="GO:0004888">
    <property type="term" value="F:transmembrane signaling receptor activity"/>
    <property type="evidence" value="ECO:0007669"/>
    <property type="project" value="InterPro"/>
</dbReference>
<feature type="domain" description="Neurotransmitter-gated ion-channel ligand-binding" evidence="12">
    <location>
        <begin position="3"/>
        <end position="125"/>
    </location>
</feature>
<dbReference type="InterPro" id="IPR006201">
    <property type="entry name" value="Neur_channel"/>
</dbReference>
<proteinExistence type="inferred from homology"/>
<keyword evidence="6" id="KW-0732">Signal</keyword>
<dbReference type="GO" id="GO:0005230">
    <property type="term" value="F:extracellular ligand-gated monoatomic ion channel activity"/>
    <property type="evidence" value="ECO:0007669"/>
    <property type="project" value="InterPro"/>
</dbReference>
<evidence type="ECO:0000259" key="13">
    <source>
        <dbReference type="Pfam" id="PF02932"/>
    </source>
</evidence>
<keyword evidence="5 11" id="KW-0812">Transmembrane</keyword>
<evidence type="ECO:0000256" key="7">
    <source>
        <dbReference type="ARBA" id="ARBA00022989"/>
    </source>
</evidence>
<accession>A0A6A4WP40</accession>
<evidence type="ECO:0000259" key="12">
    <source>
        <dbReference type="Pfam" id="PF02931"/>
    </source>
</evidence>
<comment type="similarity">
    <text evidence="11">Belongs to the ligand-gated ion channel (TC 1.A.9) family.</text>
</comment>
<reference evidence="14 15" key="1">
    <citation type="submission" date="2019-07" db="EMBL/GenBank/DDBJ databases">
        <title>Draft genome assembly of a fouling barnacle, Amphibalanus amphitrite (Darwin, 1854): The first reference genome for Thecostraca.</title>
        <authorList>
            <person name="Kim W."/>
        </authorList>
    </citation>
    <scope>NUCLEOTIDE SEQUENCE [LARGE SCALE GENOMIC DNA]</scope>
    <source>
        <strain evidence="14">SNU_AA5</strain>
        <tissue evidence="14">Soma without cirri and trophi</tissue>
    </source>
</reference>
<name>A0A6A4WP40_AMPAM</name>
<dbReference type="EMBL" id="VIIS01000748">
    <property type="protein sequence ID" value="KAF0305500.1"/>
    <property type="molecule type" value="Genomic_DNA"/>
</dbReference>
<keyword evidence="15" id="KW-1185">Reference proteome</keyword>
<keyword evidence="9 11" id="KW-0472">Membrane</keyword>
<evidence type="ECO:0000256" key="6">
    <source>
        <dbReference type="ARBA" id="ARBA00022729"/>
    </source>
</evidence>
<evidence type="ECO:0000313" key="14">
    <source>
        <dbReference type="EMBL" id="KAF0305500.1"/>
    </source>
</evidence>
<evidence type="ECO:0000256" key="10">
    <source>
        <dbReference type="ARBA" id="ARBA00023303"/>
    </source>
</evidence>
<feature type="domain" description="Neurotransmitter-gated ion-channel transmembrane" evidence="13">
    <location>
        <begin position="138"/>
        <end position="214"/>
    </location>
</feature>
<sequence>MVHQVWLPDTFIHGIQEIYKPEILMKPQTFGMNDKGRIKFTMFGVFTLSCSMTFHNFPMDIQYCPVYLESWRLTEDSQTLVWARKRPIGVQKAYSLDQFTFSVRVLDIHHVEYSTGNFSQLGVVLIFSRKLPFYLLQIYFPTVLFVIISWLTFIIPPSYAQGRIILTITTMLTLAALFSLVGVHSPSTSYLKAVDVWMFVCLAFVFAAVVDCLVDIRLLFVVSQSYKRQKLGFLTPVSVALVENRRVFADFFGGGDEDEQVGASTAPSDRVRSILRSRSSEQRSTAGLGVNFAAEPAADVAQAPSEPQQPESQEERWHHRADVFESMSIVLYPAAFLLFNVCYWAYYLTAARPPEELAELMRRGFTPKPIVQSYLHDGSLEA</sequence>
<dbReference type="PROSITE" id="PS00236">
    <property type="entry name" value="NEUROTR_ION_CHANNEL"/>
    <property type="match status" value="1"/>
</dbReference>
<evidence type="ECO:0000256" key="11">
    <source>
        <dbReference type="RuleBase" id="RU000687"/>
    </source>
</evidence>
<dbReference type="CDD" id="cd19049">
    <property type="entry name" value="LGIC_TM_anion"/>
    <property type="match status" value="1"/>
</dbReference>
<dbReference type="InterPro" id="IPR006029">
    <property type="entry name" value="Neurotrans-gated_channel_TM"/>
</dbReference>
<dbReference type="Pfam" id="PF02931">
    <property type="entry name" value="Neur_chan_LBD"/>
    <property type="match status" value="1"/>
</dbReference>
<dbReference type="InterPro" id="IPR038050">
    <property type="entry name" value="Neuro_actylchol_rec"/>
</dbReference>
<evidence type="ECO:0000256" key="5">
    <source>
        <dbReference type="ARBA" id="ARBA00022692"/>
    </source>
</evidence>
<dbReference type="GO" id="GO:0005254">
    <property type="term" value="F:chloride channel activity"/>
    <property type="evidence" value="ECO:0007669"/>
    <property type="project" value="UniProtKB-ARBA"/>
</dbReference>
<dbReference type="GO" id="GO:0005886">
    <property type="term" value="C:plasma membrane"/>
    <property type="evidence" value="ECO:0007669"/>
    <property type="project" value="UniProtKB-SubCell"/>
</dbReference>
<dbReference type="InterPro" id="IPR006202">
    <property type="entry name" value="Neur_chan_lig-bd"/>
</dbReference>
<dbReference type="InterPro" id="IPR036719">
    <property type="entry name" value="Neuro-gated_channel_TM_sf"/>
</dbReference>
<evidence type="ECO:0000256" key="8">
    <source>
        <dbReference type="ARBA" id="ARBA00023065"/>
    </source>
</evidence>
<dbReference type="Proteomes" id="UP000440578">
    <property type="component" value="Unassembled WGS sequence"/>
</dbReference>
<keyword evidence="3 11" id="KW-0813">Transport</keyword>
<dbReference type="GO" id="GO:0099095">
    <property type="term" value="F:ligand-gated monoatomic anion channel activity"/>
    <property type="evidence" value="ECO:0007669"/>
    <property type="project" value="UniProtKB-ARBA"/>
</dbReference>
<dbReference type="Gene3D" id="1.20.58.390">
    <property type="entry name" value="Neurotransmitter-gated ion-channel transmembrane domain"/>
    <property type="match status" value="1"/>
</dbReference>
<dbReference type="OrthoDB" id="6378843at2759"/>
<protein>
    <submittedName>
        <fullName evidence="14">Glycine receptor subunit alpha-3</fullName>
    </submittedName>
</protein>
<keyword evidence="10 11" id="KW-0407">Ion channel</keyword>
<feature type="transmembrane region" description="Helical" evidence="11">
    <location>
        <begin position="164"/>
        <end position="184"/>
    </location>
</feature>
<feature type="transmembrane region" description="Helical" evidence="11">
    <location>
        <begin position="329"/>
        <end position="347"/>
    </location>
</feature>
<organism evidence="14 15">
    <name type="scientific">Amphibalanus amphitrite</name>
    <name type="common">Striped barnacle</name>
    <name type="synonym">Balanus amphitrite</name>
    <dbReference type="NCBI Taxonomy" id="1232801"/>
    <lineage>
        <taxon>Eukaryota</taxon>
        <taxon>Metazoa</taxon>
        <taxon>Ecdysozoa</taxon>
        <taxon>Arthropoda</taxon>
        <taxon>Crustacea</taxon>
        <taxon>Multicrustacea</taxon>
        <taxon>Cirripedia</taxon>
        <taxon>Thoracica</taxon>
        <taxon>Thoracicalcarea</taxon>
        <taxon>Balanomorpha</taxon>
        <taxon>Balanoidea</taxon>
        <taxon>Balanidae</taxon>
        <taxon>Amphibalaninae</taxon>
        <taxon>Amphibalanus</taxon>
    </lineage>
</organism>
<gene>
    <name evidence="14" type="primary">Glra3_5</name>
    <name evidence="14" type="ORF">FJT64_022876</name>
</gene>
<keyword evidence="14" id="KW-0675">Receptor</keyword>
<comment type="subcellular location">
    <subcellularLocation>
        <location evidence="2">Cell membrane</location>
    </subcellularLocation>
    <subcellularLocation>
        <location evidence="1">Membrane</location>
        <topology evidence="1">Multi-pass membrane protein</topology>
    </subcellularLocation>
</comment>
<dbReference type="InterPro" id="IPR018000">
    <property type="entry name" value="Neurotransmitter_ion_chnl_CS"/>
</dbReference>
<feature type="transmembrane region" description="Helical" evidence="11">
    <location>
        <begin position="131"/>
        <end position="152"/>
    </location>
</feature>
<dbReference type="PRINTS" id="PR00253">
    <property type="entry name" value="GABAARECEPTR"/>
</dbReference>
<evidence type="ECO:0000256" key="9">
    <source>
        <dbReference type="ARBA" id="ARBA00023136"/>
    </source>
</evidence>
<evidence type="ECO:0000313" key="15">
    <source>
        <dbReference type="Proteomes" id="UP000440578"/>
    </source>
</evidence>
<keyword evidence="8 11" id="KW-0406">Ion transport</keyword>
<dbReference type="SUPFAM" id="SSF63712">
    <property type="entry name" value="Nicotinic receptor ligand binding domain-like"/>
    <property type="match status" value="1"/>
</dbReference>
<dbReference type="Pfam" id="PF02932">
    <property type="entry name" value="Neur_chan_memb"/>
    <property type="match status" value="1"/>
</dbReference>
<dbReference type="Gene3D" id="2.70.170.10">
    <property type="entry name" value="Neurotransmitter-gated ion-channel ligand-binding domain"/>
    <property type="match status" value="1"/>
</dbReference>